<evidence type="ECO:0000256" key="2">
    <source>
        <dbReference type="ARBA" id="ARBA00023054"/>
    </source>
</evidence>
<keyword evidence="6" id="KW-1185">Reference proteome</keyword>
<feature type="transmembrane region" description="Helical" evidence="3">
    <location>
        <begin position="7"/>
        <end position="26"/>
    </location>
</feature>
<dbReference type="PANTHER" id="PTHR32347:SF23">
    <property type="entry name" value="BLL5650 PROTEIN"/>
    <property type="match status" value="1"/>
</dbReference>
<organism evidence="5 6">
    <name type="scientific">Fusibacter paucivorans</name>
    <dbReference type="NCBI Taxonomy" id="76009"/>
    <lineage>
        <taxon>Bacteria</taxon>
        <taxon>Bacillati</taxon>
        <taxon>Bacillota</taxon>
        <taxon>Clostridia</taxon>
        <taxon>Eubacteriales</taxon>
        <taxon>Eubacteriales Family XII. Incertae Sedis</taxon>
        <taxon>Fusibacter</taxon>
    </lineage>
</organism>
<name>A0ABS5PKK2_9FIRM</name>
<accession>A0ABS5PKK2</accession>
<reference evidence="5 6" key="1">
    <citation type="submission" date="2021-05" db="EMBL/GenBank/DDBJ databases">
        <title>Fusibacter ferrireducens sp. nov., an anaerobic, sulfur- and Fe-reducing bacterium isolated from the mangrove sediment.</title>
        <authorList>
            <person name="Qiu D."/>
        </authorList>
    </citation>
    <scope>NUCLEOTIDE SEQUENCE [LARGE SCALE GENOMIC DNA]</scope>
    <source>
        <strain evidence="5 6">DSM 12116</strain>
    </source>
</reference>
<proteinExistence type="predicted"/>
<feature type="domain" description="YknX-like C-terminal permuted SH3-like" evidence="4">
    <location>
        <begin position="339"/>
        <end position="406"/>
    </location>
</feature>
<evidence type="ECO:0000256" key="3">
    <source>
        <dbReference type="SAM" id="Phobius"/>
    </source>
</evidence>
<keyword evidence="3" id="KW-0812">Transmembrane</keyword>
<dbReference type="InterPro" id="IPR058637">
    <property type="entry name" value="YknX-like_C"/>
</dbReference>
<dbReference type="Gene3D" id="2.40.50.100">
    <property type="match status" value="1"/>
</dbReference>
<dbReference type="Gene3D" id="2.40.30.170">
    <property type="match status" value="1"/>
</dbReference>
<gene>
    <name evidence="5" type="ORF">KHM83_03310</name>
</gene>
<dbReference type="Gene3D" id="1.10.287.470">
    <property type="entry name" value="Helix hairpin bin"/>
    <property type="match status" value="1"/>
</dbReference>
<dbReference type="InterPro" id="IPR050465">
    <property type="entry name" value="UPF0194_transport"/>
</dbReference>
<evidence type="ECO:0000313" key="5">
    <source>
        <dbReference type="EMBL" id="MBS7525700.1"/>
    </source>
</evidence>
<dbReference type="RefSeq" id="WP_213235486.1">
    <property type="nucleotide sequence ID" value="NZ_JAHBCL010000004.1"/>
</dbReference>
<dbReference type="SUPFAM" id="SSF111369">
    <property type="entry name" value="HlyD-like secretion proteins"/>
    <property type="match status" value="1"/>
</dbReference>
<keyword evidence="3" id="KW-1133">Transmembrane helix</keyword>
<sequence>MKKKVRIGLIAVFGVICIAVAIAYAMKPLTVDILKATQADIYDYVEEDGAIVSDQSVTLSAKTTAQVSAANFENGDLVREGDTVLILDDTAIQSRIDQVTHQISAMSEDKDFNLVSLKYQISQQKIAVDQLKEEAAYVGSQYDQAQALYTAGAISETALTDAKQRYDSLQLTTKQNSTALASLQAQYSEILNANSGIATLEAQLTSLELEKSYTAVQANAEGLLTNFDIHVGDYVTASYPLASIVNPDAYKIETYVLTEDAYNLKEGDAVDLVIKRNGENFDYKGEIYSVAPNAVETVSALGLAEKRVKVLISPDTLAEDVKVGYDVKVKFISEFQLDAIAIPKTSIFYEGDDAFVFKKVEGKAVLTKIETGMETDSKMVVTSGLTDGDEIIKNYKIAGLENGKRVD</sequence>
<comment type="subcellular location">
    <subcellularLocation>
        <location evidence="1">Cell envelope</location>
    </subcellularLocation>
</comment>
<comment type="caution">
    <text evidence="5">The sequence shown here is derived from an EMBL/GenBank/DDBJ whole genome shotgun (WGS) entry which is preliminary data.</text>
</comment>
<dbReference type="Pfam" id="PF25989">
    <property type="entry name" value="YknX_C"/>
    <property type="match status" value="1"/>
</dbReference>
<dbReference type="EMBL" id="JAHBCL010000004">
    <property type="protein sequence ID" value="MBS7525700.1"/>
    <property type="molecule type" value="Genomic_DNA"/>
</dbReference>
<evidence type="ECO:0000256" key="1">
    <source>
        <dbReference type="ARBA" id="ARBA00004196"/>
    </source>
</evidence>
<protein>
    <submittedName>
        <fullName evidence="5">HlyD family efflux transporter periplasmic adaptor subunit</fullName>
    </submittedName>
</protein>
<dbReference type="PANTHER" id="PTHR32347">
    <property type="entry name" value="EFFLUX SYSTEM COMPONENT YKNX-RELATED"/>
    <property type="match status" value="1"/>
</dbReference>
<keyword evidence="2" id="KW-0175">Coiled coil</keyword>
<evidence type="ECO:0000313" key="6">
    <source>
        <dbReference type="Proteomes" id="UP000746471"/>
    </source>
</evidence>
<evidence type="ECO:0000259" key="4">
    <source>
        <dbReference type="Pfam" id="PF25989"/>
    </source>
</evidence>
<keyword evidence="3" id="KW-0472">Membrane</keyword>
<dbReference type="Gene3D" id="2.40.420.20">
    <property type="match status" value="1"/>
</dbReference>
<dbReference type="Proteomes" id="UP000746471">
    <property type="component" value="Unassembled WGS sequence"/>
</dbReference>